<sequence length="304" mass="34865">MLEYAIGVLDVKEKNIFDKTDQERMLNSPSKEEAFKVLFDTDMGQTALDEKDIEKIIEKDLLILNGLVDQISRDENEFISYFLFLKFDALNLKIALKGKTDIFFKCAIASEDQFKKREFKNPFSEKLFQKAVLMLNGKTDLFSIESSVDIAYLETKMDLAKKIGGLALETAMLEIDVANIKNKIKKEKTFLKGGNFSEDEIKGILDIGKEIGESNVDKFLEMFDLELILKRYKNHRSESKLEKELDSYIAGKVFEAEAERGSGLDKIIAYFYKKMNCYSNIRLILFSKESGLSIDEVKQNLLPL</sequence>
<protein>
    <recommendedName>
        <fullName evidence="5">V-type ATP synthase subunit C</fullName>
    </recommendedName>
</protein>
<evidence type="ECO:0000256" key="2">
    <source>
        <dbReference type="ARBA" id="ARBA00023065"/>
    </source>
</evidence>
<dbReference type="InterPro" id="IPR044911">
    <property type="entry name" value="V-type_ATPase_csu/dsu_dom_3"/>
</dbReference>
<dbReference type="SUPFAM" id="SSF103486">
    <property type="entry name" value="V-type ATP synthase subunit C"/>
    <property type="match status" value="1"/>
</dbReference>
<comment type="caution">
    <text evidence="3">The sequence shown here is derived from an EMBL/GenBank/DDBJ whole genome shotgun (WGS) entry which is preliminary data.</text>
</comment>
<dbReference type="Proteomes" id="UP000177740">
    <property type="component" value="Unassembled WGS sequence"/>
</dbReference>
<organism evidence="3 4">
    <name type="scientific">Candidatus Nealsonbacteria bacterium RIFOXYB1_FULL_40_15</name>
    <dbReference type="NCBI Taxonomy" id="1801677"/>
    <lineage>
        <taxon>Bacteria</taxon>
        <taxon>Candidatus Nealsoniibacteriota</taxon>
    </lineage>
</organism>
<name>A0A1G2ENQ9_9BACT</name>
<dbReference type="GO" id="GO:0046961">
    <property type="term" value="F:proton-transporting ATPase activity, rotational mechanism"/>
    <property type="evidence" value="ECO:0007669"/>
    <property type="project" value="InterPro"/>
</dbReference>
<reference evidence="3 4" key="1">
    <citation type="journal article" date="2016" name="Nat. Commun.">
        <title>Thousands of microbial genomes shed light on interconnected biogeochemical processes in an aquifer system.</title>
        <authorList>
            <person name="Anantharaman K."/>
            <person name="Brown C.T."/>
            <person name="Hug L.A."/>
            <person name="Sharon I."/>
            <person name="Castelle C.J."/>
            <person name="Probst A.J."/>
            <person name="Thomas B.C."/>
            <person name="Singh A."/>
            <person name="Wilkins M.J."/>
            <person name="Karaoz U."/>
            <person name="Brodie E.L."/>
            <person name="Williams K.H."/>
            <person name="Hubbard S.S."/>
            <person name="Banfield J.F."/>
        </authorList>
    </citation>
    <scope>NUCLEOTIDE SEQUENCE [LARGE SCALE GENOMIC DNA]</scope>
</reference>
<gene>
    <name evidence="3" type="ORF">A2365_03045</name>
</gene>
<evidence type="ECO:0000313" key="3">
    <source>
        <dbReference type="EMBL" id="OGZ27426.1"/>
    </source>
</evidence>
<dbReference type="EMBL" id="MHMM01000006">
    <property type="protein sequence ID" value="OGZ27426.1"/>
    <property type="molecule type" value="Genomic_DNA"/>
</dbReference>
<dbReference type="Pfam" id="PF01992">
    <property type="entry name" value="vATP-synt_AC39"/>
    <property type="match status" value="1"/>
</dbReference>
<dbReference type="InterPro" id="IPR036079">
    <property type="entry name" value="ATPase_csu/dsu_sf"/>
</dbReference>
<keyword evidence="1" id="KW-0813">Transport</keyword>
<proteinExistence type="predicted"/>
<evidence type="ECO:0000256" key="1">
    <source>
        <dbReference type="ARBA" id="ARBA00022448"/>
    </source>
</evidence>
<keyword evidence="2" id="KW-0406">Ion transport</keyword>
<dbReference type="STRING" id="1801677.A2365_03045"/>
<dbReference type="AlphaFoldDB" id="A0A1G2ENQ9"/>
<evidence type="ECO:0008006" key="5">
    <source>
        <dbReference type="Google" id="ProtNLM"/>
    </source>
</evidence>
<accession>A0A1G2ENQ9</accession>
<dbReference type="InterPro" id="IPR002843">
    <property type="entry name" value="ATPase_V0-cplx_csu/dsu"/>
</dbReference>
<dbReference type="Gene3D" id="1.10.132.50">
    <property type="entry name" value="ATP synthase (C/AC39) subunit, domain 3"/>
    <property type="match status" value="2"/>
</dbReference>
<evidence type="ECO:0000313" key="4">
    <source>
        <dbReference type="Proteomes" id="UP000177740"/>
    </source>
</evidence>